<dbReference type="AlphaFoldDB" id="A0A1S4CSY1"/>
<evidence type="ECO:0000313" key="1">
    <source>
        <dbReference type="RefSeq" id="XP_016504124.1"/>
    </source>
</evidence>
<sequence>MVDDRSGECIIHPRVFAQIKLEDSIVPRCITLTGFNNAVEQTSGEIALFVLAGGITLETTIHIMDQDTTYNAIIGQSREGITINWVRVGWRRRERCHQGPQNHRGHRVTVEDLDLVQLDKDDHSKKTYIGHKLQEPGRYVGHPERDSDTQVERRPILPPVRKVRQKFNSAINDAVREEVEKMLENGSLRELKYPQWVANVVVVKKKNGKWRMCVDFTDLNKAHPKD</sequence>
<organism evidence="1">
    <name type="scientific">Nicotiana tabacum</name>
    <name type="common">Common tobacco</name>
    <dbReference type="NCBI Taxonomy" id="4097"/>
    <lineage>
        <taxon>Eukaryota</taxon>
        <taxon>Viridiplantae</taxon>
        <taxon>Streptophyta</taxon>
        <taxon>Embryophyta</taxon>
        <taxon>Tracheophyta</taxon>
        <taxon>Spermatophyta</taxon>
        <taxon>Magnoliopsida</taxon>
        <taxon>eudicotyledons</taxon>
        <taxon>Gunneridae</taxon>
        <taxon>Pentapetalae</taxon>
        <taxon>asterids</taxon>
        <taxon>lamiids</taxon>
        <taxon>Solanales</taxon>
        <taxon>Solanaceae</taxon>
        <taxon>Nicotianoideae</taxon>
        <taxon>Nicotianeae</taxon>
        <taxon>Nicotiana</taxon>
    </lineage>
</organism>
<dbReference type="PANTHER" id="PTHR33240:SF8">
    <property type="entry name" value="OS03G0439900 PROTEIN"/>
    <property type="match status" value="1"/>
</dbReference>
<dbReference type="RefSeq" id="XP_016504124.1">
    <property type="nucleotide sequence ID" value="XM_016648638.1"/>
</dbReference>
<reference evidence="1" key="1">
    <citation type="submission" date="2025-08" db="UniProtKB">
        <authorList>
            <consortium name="RefSeq"/>
        </authorList>
    </citation>
    <scope>IDENTIFICATION</scope>
</reference>
<dbReference type="Gene3D" id="3.10.10.10">
    <property type="entry name" value="HIV Type 1 Reverse Transcriptase, subunit A, domain 1"/>
    <property type="match status" value="1"/>
</dbReference>
<dbReference type="SUPFAM" id="SSF56672">
    <property type="entry name" value="DNA/RNA polymerases"/>
    <property type="match status" value="1"/>
</dbReference>
<protein>
    <recommendedName>
        <fullName evidence="2">RNA-directed DNA polymerase homolog</fullName>
    </recommendedName>
</protein>
<proteinExistence type="predicted"/>
<name>A0A1S4CSY1_TOBAC</name>
<gene>
    <name evidence="1" type="primary">LOC107822136</name>
</gene>
<dbReference type="KEGG" id="nta:107822136"/>
<dbReference type="PANTHER" id="PTHR33240">
    <property type="entry name" value="OS08G0508500 PROTEIN"/>
    <property type="match status" value="1"/>
</dbReference>
<dbReference type="PaxDb" id="4097-A0A1S4CSY1"/>
<evidence type="ECO:0008006" key="2">
    <source>
        <dbReference type="Google" id="ProtNLM"/>
    </source>
</evidence>
<dbReference type="InterPro" id="IPR043502">
    <property type="entry name" value="DNA/RNA_pol_sf"/>
</dbReference>
<dbReference type="OrthoDB" id="2919534at2759"/>
<accession>A0A1S4CSY1</accession>